<evidence type="ECO:0000313" key="6">
    <source>
        <dbReference type="EMBL" id="SFP64239.1"/>
    </source>
</evidence>
<dbReference type="EMBL" id="FOWC01000006">
    <property type="protein sequence ID" value="SFP64239.1"/>
    <property type="molecule type" value="Genomic_DNA"/>
</dbReference>
<comment type="catalytic activity">
    <reaction evidence="3">
        <text>a (3S)-3-hydroxyacyl-CoA = a (2E)-enoyl-CoA + H2O</text>
        <dbReference type="Rhea" id="RHEA:16105"/>
        <dbReference type="ChEBI" id="CHEBI:15377"/>
        <dbReference type="ChEBI" id="CHEBI:57318"/>
        <dbReference type="ChEBI" id="CHEBI:58856"/>
        <dbReference type="EC" id="4.2.1.17"/>
    </reaction>
</comment>
<evidence type="ECO:0000313" key="7">
    <source>
        <dbReference type="Proteomes" id="UP000199137"/>
    </source>
</evidence>
<dbReference type="InterPro" id="IPR029045">
    <property type="entry name" value="ClpP/crotonase-like_dom_sf"/>
</dbReference>
<organism evidence="6 7">
    <name type="scientific">Amycolatopsis rubida</name>
    <dbReference type="NCBI Taxonomy" id="112413"/>
    <lineage>
        <taxon>Bacteria</taxon>
        <taxon>Bacillati</taxon>
        <taxon>Actinomycetota</taxon>
        <taxon>Actinomycetes</taxon>
        <taxon>Pseudonocardiales</taxon>
        <taxon>Pseudonocardiaceae</taxon>
        <taxon>Amycolatopsis</taxon>
    </lineage>
</organism>
<evidence type="ECO:0000256" key="3">
    <source>
        <dbReference type="ARBA" id="ARBA00023709"/>
    </source>
</evidence>
<dbReference type="Proteomes" id="UP000199137">
    <property type="component" value="Unassembled WGS sequence"/>
</dbReference>
<dbReference type="RefSeq" id="WP_093574595.1">
    <property type="nucleotide sequence ID" value="NZ_FOWC01000006.1"/>
</dbReference>
<dbReference type="SUPFAM" id="SSF52096">
    <property type="entry name" value="ClpP/crotonase"/>
    <property type="match status" value="1"/>
</dbReference>
<dbReference type="Pfam" id="PF00378">
    <property type="entry name" value="ECH_1"/>
    <property type="match status" value="1"/>
</dbReference>
<evidence type="ECO:0000256" key="1">
    <source>
        <dbReference type="ARBA" id="ARBA00005254"/>
    </source>
</evidence>
<comment type="similarity">
    <text evidence="1 5">Belongs to the enoyl-CoA hydratase/isomerase family.</text>
</comment>
<dbReference type="PANTHER" id="PTHR11941">
    <property type="entry name" value="ENOYL-COA HYDRATASE-RELATED"/>
    <property type="match status" value="1"/>
</dbReference>
<dbReference type="Gene3D" id="3.90.226.10">
    <property type="entry name" value="2-enoyl-CoA Hydratase, Chain A, domain 1"/>
    <property type="match status" value="1"/>
</dbReference>
<evidence type="ECO:0000256" key="5">
    <source>
        <dbReference type="RuleBase" id="RU003707"/>
    </source>
</evidence>
<evidence type="ECO:0000256" key="4">
    <source>
        <dbReference type="ARBA" id="ARBA00023717"/>
    </source>
</evidence>
<dbReference type="Gene3D" id="1.10.12.10">
    <property type="entry name" value="Lyase 2-enoyl-coa Hydratase, Chain A, domain 2"/>
    <property type="match status" value="1"/>
</dbReference>
<evidence type="ECO:0000256" key="2">
    <source>
        <dbReference type="ARBA" id="ARBA00023239"/>
    </source>
</evidence>
<dbReference type="InterPro" id="IPR018376">
    <property type="entry name" value="Enoyl-CoA_hyd/isom_CS"/>
</dbReference>
<comment type="catalytic activity">
    <reaction evidence="4">
        <text>a 4-saturated-(3S)-3-hydroxyacyl-CoA = a (3E)-enoyl-CoA + H2O</text>
        <dbReference type="Rhea" id="RHEA:20724"/>
        <dbReference type="ChEBI" id="CHEBI:15377"/>
        <dbReference type="ChEBI" id="CHEBI:58521"/>
        <dbReference type="ChEBI" id="CHEBI:137480"/>
        <dbReference type="EC" id="4.2.1.17"/>
    </reaction>
</comment>
<dbReference type="GO" id="GO:0004300">
    <property type="term" value="F:enoyl-CoA hydratase activity"/>
    <property type="evidence" value="ECO:0007669"/>
    <property type="project" value="UniProtKB-EC"/>
</dbReference>
<dbReference type="GO" id="GO:0006635">
    <property type="term" value="P:fatty acid beta-oxidation"/>
    <property type="evidence" value="ECO:0007669"/>
    <property type="project" value="TreeGrafter"/>
</dbReference>
<dbReference type="STRING" id="112413.SAMN05421854_106139"/>
<dbReference type="PANTHER" id="PTHR11941:SF54">
    <property type="entry name" value="ENOYL-COA HYDRATASE, MITOCHONDRIAL"/>
    <property type="match status" value="1"/>
</dbReference>
<accession>A0A1I5S0D6</accession>
<reference evidence="6 7" key="1">
    <citation type="submission" date="2016-10" db="EMBL/GenBank/DDBJ databases">
        <authorList>
            <person name="de Groot N.N."/>
        </authorList>
    </citation>
    <scope>NUCLEOTIDE SEQUENCE [LARGE SCALE GENOMIC DNA]</scope>
    <source>
        <strain evidence="6 7">DSM 44637</strain>
    </source>
</reference>
<dbReference type="PROSITE" id="PS00166">
    <property type="entry name" value="ENOYL_COA_HYDRATASE"/>
    <property type="match status" value="1"/>
</dbReference>
<dbReference type="OrthoDB" id="3473569at2"/>
<dbReference type="InterPro" id="IPR001753">
    <property type="entry name" value="Enoyl-CoA_hydra/iso"/>
</dbReference>
<sequence>MTSTPGLDIRVEDQIGWIVLDRPRRKNAFTGEMLRAWAEAYRSFQADDQVRAVVVTGTGDAFCAGADLGDLGRSRTPLGSRRLMTEHVHPVAMAAEDLAKPLIAAVNGAAVGAGMDMALMCDYRIASERARFSEGYVRVGLVPGDGGCHYLPRIIGRSRALRLLWTGEFVDADQALAWGLADETCPHDRLAARARDFAGTLAARPPVAVELIKRAVRAGEHADLRTSLDLIASHQAVVQSTADSAEALAAFAGDRPARYTGE</sequence>
<proteinExistence type="inferred from homology"/>
<dbReference type="AlphaFoldDB" id="A0A1I5S0D6"/>
<dbReference type="CDD" id="cd06558">
    <property type="entry name" value="crotonase-like"/>
    <property type="match status" value="1"/>
</dbReference>
<protein>
    <submittedName>
        <fullName evidence="6">Enoyl-CoA hydratase/carnithine racemase</fullName>
    </submittedName>
</protein>
<gene>
    <name evidence="6" type="ORF">SAMN05421854_106139</name>
</gene>
<dbReference type="InterPro" id="IPR014748">
    <property type="entry name" value="Enoyl-CoA_hydra_C"/>
</dbReference>
<keyword evidence="2" id="KW-0456">Lyase</keyword>
<name>A0A1I5S0D6_9PSEU</name>